<comment type="subcellular location">
    <subcellularLocation>
        <location evidence="1">Endomembrane system</location>
    </subcellularLocation>
</comment>
<evidence type="ECO:0000256" key="2">
    <source>
        <dbReference type="ARBA" id="ARBA00023157"/>
    </source>
</evidence>
<evidence type="ECO:0000313" key="9">
    <source>
        <dbReference type="EMBL" id="KAK4257411.1"/>
    </source>
</evidence>
<comment type="caution">
    <text evidence="9">The sequence shown here is derived from an EMBL/GenBank/DDBJ whole genome shotgun (WGS) entry which is preliminary data.</text>
</comment>
<comment type="similarity">
    <text evidence="4">Belongs to the early nodulin-like (ENODL) family.</text>
</comment>
<comment type="function">
    <text evidence="5">May act as a carbohydrate transporter.</text>
</comment>
<dbReference type="AlphaFoldDB" id="A0AAE1MEW0"/>
<keyword evidence="7" id="KW-0732">Signal</keyword>
<keyword evidence="6" id="KW-0812">Transmembrane</keyword>
<dbReference type="FunFam" id="2.60.40.420:FF:000034">
    <property type="entry name" value="Cupredoxin superfamily protein"/>
    <property type="match status" value="1"/>
</dbReference>
<evidence type="ECO:0000256" key="1">
    <source>
        <dbReference type="ARBA" id="ARBA00004308"/>
    </source>
</evidence>
<dbReference type="GO" id="GO:0009055">
    <property type="term" value="F:electron transfer activity"/>
    <property type="evidence" value="ECO:0007669"/>
    <property type="project" value="InterPro"/>
</dbReference>
<keyword evidence="2" id="KW-1015">Disulfide bond</keyword>
<dbReference type="Pfam" id="PF02298">
    <property type="entry name" value="Cu_bind_like"/>
    <property type="match status" value="1"/>
</dbReference>
<dbReference type="PROSITE" id="PS51485">
    <property type="entry name" value="PHYTOCYANIN"/>
    <property type="match status" value="1"/>
</dbReference>
<evidence type="ECO:0000256" key="3">
    <source>
        <dbReference type="ARBA" id="ARBA00023180"/>
    </source>
</evidence>
<gene>
    <name evidence="9" type="ORF">QN277_007004</name>
</gene>
<keyword evidence="6" id="KW-0472">Membrane</keyword>
<name>A0AAE1MEW0_9FABA</name>
<evidence type="ECO:0000313" key="10">
    <source>
        <dbReference type="Proteomes" id="UP001293593"/>
    </source>
</evidence>
<evidence type="ECO:0000256" key="4">
    <source>
        <dbReference type="ARBA" id="ARBA00035011"/>
    </source>
</evidence>
<reference evidence="9" key="1">
    <citation type="submission" date="2023-10" db="EMBL/GenBank/DDBJ databases">
        <title>Chromosome-level genome of the transformable northern wattle, Acacia crassicarpa.</title>
        <authorList>
            <person name="Massaro I."/>
            <person name="Sinha N.R."/>
            <person name="Poethig S."/>
            <person name="Leichty A.R."/>
        </authorList>
    </citation>
    <scope>NUCLEOTIDE SEQUENCE</scope>
    <source>
        <strain evidence="9">Acra3RX</strain>
        <tissue evidence="9">Leaf</tissue>
    </source>
</reference>
<feature type="chain" id="PRO_5041961659" description="Phytocyanin domain-containing protein" evidence="7">
    <location>
        <begin position="22"/>
        <end position="161"/>
    </location>
</feature>
<dbReference type="InterPro" id="IPR008972">
    <property type="entry name" value="Cupredoxin"/>
</dbReference>
<dbReference type="GO" id="GO:0005886">
    <property type="term" value="C:plasma membrane"/>
    <property type="evidence" value="ECO:0007669"/>
    <property type="project" value="TreeGrafter"/>
</dbReference>
<dbReference type="PANTHER" id="PTHR33021">
    <property type="entry name" value="BLUE COPPER PROTEIN"/>
    <property type="match status" value="1"/>
</dbReference>
<dbReference type="InterPro" id="IPR039391">
    <property type="entry name" value="Phytocyanin-like"/>
</dbReference>
<keyword evidence="10" id="KW-1185">Reference proteome</keyword>
<feature type="domain" description="Phytocyanin" evidence="8">
    <location>
        <begin position="22"/>
        <end position="124"/>
    </location>
</feature>
<sequence length="161" mass="18040">MAKHIGLFIVALSLLFAATEAMQYDVGDSFGWTTPPNQTFYSDWARPKTFLAGDSLVFKWTGDHTVADVTMEDYNNCTSSSPFTGSPNGTEFMVTLDRPGRRYFICTVDNHCERGQKFSINVEWPFSAQPPSHDNSAPTLSYGVLPAFLSAIAVYYFFTRF</sequence>
<accession>A0AAE1MEW0</accession>
<evidence type="ECO:0000259" key="8">
    <source>
        <dbReference type="PROSITE" id="PS51485"/>
    </source>
</evidence>
<proteinExistence type="inferred from homology"/>
<dbReference type="GO" id="GO:0012505">
    <property type="term" value="C:endomembrane system"/>
    <property type="evidence" value="ECO:0007669"/>
    <property type="project" value="UniProtKB-SubCell"/>
</dbReference>
<keyword evidence="3" id="KW-0325">Glycoprotein</keyword>
<feature type="transmembrane region" description="Helical" evidence="6">
    <location>
        <begin position="140"/>
        <end position="158"/>
    </location>
</feature>
<feature type="signal peptide" evidence="7">
    <location>
        <begin position="1"/>
        <end position="21"/>
    </location>
</feature>
<dbReference type="EMBL" id="JAWXYG010000012">
    <property type="protein sequence ID" value="KAK4257411.1"/>
    <property type="molecule type" value="Genomic_DNA"/>
</dbReference>
<dbReference type="Gene3D" id="2.60.40.420">
    <property type="entry name" value="Cupredoxins - blue copper proteins"/>
    <property type="match status" value="1"/>
</dbReference>
<keyword evidence="6" id="KW-1133">Transmembrane helix</keyword>
<dbReference type="PANTHER" id="PTHR33021:SF522">
    <property type="entry name" value="PHYTOCYANIN DOMAIN-CONTAINING PROTEIN"/>
    <property type="match status" value="1"/>
</dbReference>
<evidence type="ECO:0000256" key="6">
    <source>
        <dbReference type="SAM" id="Phobius"/>
    </source>
</evidence>
<evidence type="ECO:0000256" key="7">
    <source>
        <dbReference type="SAM" id="SignalP"/>
    </source>
</evidence>
<dbReference type="InterPro" id="IPR003245">
    <property type="entry name" value="Phytocyanin_dom"/>
</dbReference>
<protein>
    <recommendedName>
        <fullName evidence="8">Phytocyanin domain-containing protein</fullName>
    </recommendedName>
</protein>
<organism evidence="9 10">
    <name type="scientific">Acacia crassicarpa</name>
    <name type="common">northern wattle</name>
    <dbReference type="NCBI Taxonomy" id="499986"/>
    <lineage>
        <taxon>Eukaryota</taxon>
        <taxon>Viridiplantae</taxon>
        <taxon>Streptophyta</taxon>
        <taxon>Embryophyta</taxon>
        <taxon>Tracheophyta</taxon>
        <taxon>Spermatophyta</taxon>
        <taxon>Magnoliopsida</taxon>
        <taxon>eudicotyledons</taxon>
        <taxon>Gunneridae</taxon>
        <taxon>Pentapetalae</taxon>
        <taxon>rosids</taxon>
        <taxon>fabids</taxon>
        <taxon>Fabales</taxon>
        <taxon>Fabaceae</taxon>
        <taxon>Caesalpinioideae</taxon>
        <taxon>mimosoid clade</taxon>
        <taxon>Acacieae</taxon>
        <taxon>Acacia</taxon>
    </lineage>
</organism>
<evidence type="ECO:0000256" key="5">
    <source>
        <dbReference type="ARBA" id="ARBA00037626"/>
    </source>
</evidence>
<dbReference type="SUPFAM" id="SSF49503">
    <property type="entry name" value="Cupredoxins"/>
    <property type="match status" value="1"/>
</dbReference>
<dbReference type="Proteomes" id="UP001293593">
    <property type="component" value="Unassembled WGS sequence"/>
</dbReference>